<feature type="domain" description="N-acetyltransferase" evidence="4">
    <location>
        <begin position="3"/>
        <end position="163"/>
    </location>
</feature>
<dbReference type="STRING" id="6290.A0A0N4X202"/>
<dbReference type="PANTHER" id="PTHR10545:SF29">
    <property type="entry name" value="GH14572P-RELATED"/>
    <property type="match status" value="1"/>
</dbReference>
<sequence>MAVSITRATPADAPIFMSMVRELAEFEKMPEHVKIDDAQLAADLEKKAVDGFLLREEGEPAAIILFYYAYSTWTGQYIHMEDIYVRPPFRRKGYGRLLWQELGKLAKEMRVERLQWNVLDWNSNAIAFYETLPCENLTKTEGWLLYRLNTDGIAALAENKPTSRQ</sequence>
<organism evidence="7">
    <name type="scientific">Haemonchus placei</name>
    <name type="common">Barber's pole worm</name>
    <dbReference type="NCBI Taxonomy" id="6290"/>
    <lineage>
        <taxon>Eukaryota</taxon>
        <taxon>Metazoa</taxon>
        <taxon>Ecdysozoa</taxon>
        <taxon>Nematoda</taxon>
        <taxon>Chromadorea</taxon>
        <taxon>Rhabditida</taxon>
        <taxon>Rhabditina</taxon>
        <taxon>Rhabditomorpha</taxon>
        <taxon>Strongyloidea</taxon>
        <taxon>Trichostrongylidae</taxon>
        <taxon>Haemonchus</taxon>
    </lineage>
</organism>
<dbReference type="InterPro" id="IPR051016">
    <property type="entry name" value="Diverse_Substrate_AcTransf"/>
</dbReference>
<evidence type="ECO:0000313" key="6">
    <source>
        <dbReference type="Proteomes" id="UP000268014"/>
    </source>
</evidence>
<dbReference type="InterPro" id="IPR016181">
    <property type="entry name" value="Acyl_CoA_acyltransferase"/>
</dbReference>
<dbReference type="PANTHER" id="PTHR10545">
    <property type="entry name" value="DIAMINE N-ACETYLTRANSFERASE"/>
    <property type="match status" value="1"/>
</dbReference>
<gene>
    <name evidence="5" type="ORF">HPLM_LOCUS18366</name>
</gene>
<dbReference type="InterPro" id="IPR000182">
    <property type="entry name" value="GNAT_dom"/>
</dbReference>
<dbReference type="CDD" id="cd04301">
    <property type="entry name" value="NAT_SF"/>
    <property type="match status" value="1"/>
</dbReference>
<evidence type="ECO:0000256" key="2">
    <source>
        <dbReference type="ARBA" id="ARBA00022679"/>
    </source>
</evidence>
<dbReference type="PROSITE" id="PS51186">
    <property type="entry name" value="GNAT"/>
    <property type="match status" value="1"/>
</dbReference>
<reference evidence="5 6" key="2">
    <citation type="submission" date="2018-11" db="EMBL/GenBank/DDBJ databases">
        <authorList>
            <consortium name="Pathogen Informatics"/>
        </authorList>
    </citation>
    <scope>NUCLEOTIDE SEQUENCE [LARGE SCALE GENOMIC DNA]</scope>
    <source>
        <strain evidence="5 6">MHpl1</strain>
    </source>
</reference>
<dbReference type="Proteomes" id="UP000268014">
    <property type="component" value="Unassembled WGS sequence"/>
</dbReference>
<reference evidence="7" key="1">
    <citation type="submission" date="2017-02" db="UniProtKB">
        <authorList>
            <consortium name="WormBaseParasite"/>
        </authorList>
    </citation>
    <scope>IDENTIFICATION</scope>
</reference>
<dbReference type="WBParaSite" id="HPLM_0001837301-mRNA-1">
    <property type="protein sequence ID" value="HPLM_0001837301-mRNA-1"/>
    <property type="gene ID" value="HPLM_0001837301"/>
</dbReference>
<evidence type="ECO:0000313" key="5">
    <source>
        <dbReference type="EMBL" id="VDO70621.1"/>
    </source>
</evidence>
<dbReference type="EMBL" id="UZAF01020521">
    <property type="protein sequence ID" value="VDO70621.1"/>
    <property type="molecule type" value="Genomic_DNA"/>
</dbReference>
<dbReference type="Pfam" id="PF00583">
    <property type="entry name" value="Acetyltransf_1"/>
    <property type="match status" value="1"/>
</dbReference>
<evidence type="ECO:0000256" key="3">
    <source>
        <dbReference type="ARBA" id="ARBA00023315"/>
    </source>
</evidence>
<proteinExistence type="inferred from homology"/>
<dbReference type="FunFam" id="3.40.630.30:FF:000064">
    <property type="entry name" value="GNAT family acetyltransferase"/>
    <property type="match status" value="1"/>
</dbReference>
<dbReference type="AlphaFoldDB" id="A0A0N4X202"/>
<dbReference type="OMA" id="WQFYRVE"/>
<protein>
    <submittedName>
        <fullName evidence="7">N-acetyltransferase domain-containing protein</fullName>
    </submittedName>
</protein>
<dbReference type="GO" id="GO:0008080">
    <property type="term" value="F:N-acetyltransferase activity"/>
    <property type="evidence" value="ECO:0007669"/>
    <property type="project" value="TreeGrafter"/>
</dbReference>
<evidence type="ECO:0000259" key="4">
    <source>
        <dbReference type="PROSITE" id="PS51186"/>
    </source>
</evidence>
<dbReference type="OrthoDB" id="7305308at2759"/>
<accession>A0A0N4X202</accession>
<evidence type="ECO:0000256" key="1">
    <source>
        <dbReference type="ARBA" id="ARBA00008694"/>
    </source>
</evidence>
<dbReference type="Gene3D" id="3.40.630.30">
    <property type="match status" value="1"/>
</dbReference>
<evidence type="ECO:0000313" key="7">
    <source>
        <dbReference type="WBParaSite" id="HPLM_0001837301-mRNA-1"/>
    </source>
</evidence>
<comment type="similarity">
    <text evidence="1">Belongs to the acetyltransferase family.</text>
</comment>
<dbReference type="SUPFAM" id="SSF55729">
    <property type="entry name" value="Acyl-CoA N-acyltransferases (Nat)"/>
    <property type="match status" value="1"/>
</dbReference>
<keyword evidence="3" id="KW-0012">Acyltransferase</keyword>
<keyword evidence="6" id="KW-1185">Reference proteome</keyword>
<keyword evidence="2" id="KW-0808">Transferase</keyword>
<name>A0A0N4X202_HAEPC</name>